<dbReference type="GO" id="GO:0003677">
    <property type="term" value="F:DNA binding"/>
    <property type="evidence" value="ECO:0007669"/>
    <property type="project" value="InterPro"/>
</dbReference>
<sequence>MVRWLMSDAQWTKIEHLLPGKASDPGRTAADNRLFVEAVLWIARTGAPWRDLPSEFGRWERTYMRFSRWSRKGVWERVAHALAGEADLQQLFIDSTIVRAHQHSAGAPKKAGPQALGRSRGGLSTKLHVAVDALGNPLRVILSAGQVADINCAPELIADLPAQAVIADKGYDSNTFVQQIEASGAQAVIPPRANRRNPRDFDPEPYRCRNLIERFFSRIKHFRRLATRYDKLARNFMAFAQLACAFAPKL</sequence>
<proteinExistence type="predicted"/>
<evidence type="ECO:0000313" key="3">
    <source>
        <dbReference type="EMBL" id="RDK01149.1"/>
    </source>
</evidence>
<organism evidence="3 4">
    <name type="scientific">Paraburkholderia lacunae</name>
    <dbReference type="NCBI Taxonomy" id="2211104"/>
    <lineage>
        <taxon>Bacteria</taxon>
        <taxon>Pseudomonadati</taxon>
        <taxon>Pseudomonadota</taxon>
        <taxon>Betaproteobacteria</taxon>
        <taxon>Burkholderiales</taxon>
        <taxon>Burkholderiaceae</taxon>
        <taxon>Paraburkholderia</taxon>
    </lineage>
</organism>
<dbReference type="InterPro" id="IPR002559">
    <property type="entry name" value="Transposase_11"/>
</dbReference>
<dbReference type="PANTHER" id="PTHR30007">
    <property type="entry name" value="PHP DOMAIN PROTEIN"/>
    <property type="match status" value="1"/>
</dbReference>
<evidence type="ECO:0000313" key="4">
    <source>
        <dbReference type="Proteomes" id="UP000254875"/>
    </source>
</evidence>
<protein>
    <submittedName>
        <fullName evidence="3">IS5 family transposase</fullName>
    </submittedName>
</protein>
<name>A0A370N6B8_9BURK</name>
<dbReference type="InterPro" id="IPR025161">
    <property type="entry name" value="IS402-like_dom"/>
</dbReference>
<keyword evidence="4" id="KW-1185">Reference proteome</keyword>
<dbReference type="NCBIfam" id="NF033580">
    <property type="entry name" value="transpos_IS5_3"/>
    <property type="match status" value="1"/>
</dbReference>
<comment type="caution">
    <text evidence="3">The sequence shown here is derived from an EMBL/GenBank/DDBJ whole genome shotgun (WGS) entry which is preliminary data.</text>
</comment>
<dbReference type="Proteomes" id="UP000254875">
    <property type="component" value="Unassembled WGS sequence"/>
</dbReference>
<feature type="domain" description="Insertion element IS402-like" evidence="2">
    <location>
        <begin position="6"/>
        <end position="78"/>
    </location>
</feature>
<dbReference type="PANTHER" id="PTHR30007:SF1">
    <property type="entry name" value="BLR1914 PROTEIN"/>
    <property type="match status" value="1"/>
</dbReference>
<dbReference type="RefSeq" id="WP_115103133.1">
    <property type="nucleotide sequence ID" value="NZ_QHKS01000012.1"/>
</dbReference>
<evidence type="ECO:0000259" key="1">
    <source>
        <dbReference type="Pfam" id="PF01609"/>
    </source>
</evidence>
<accession>A0A370N6B8</accession>
<dbReference type="AlphaFoldDB" id="A0A370N6B8"/>
<feature type="domain" description="Transposase IS4-like" evidence="1">
    <location>
        <begin position="89"/>
        <end position="245"/>
    </location>
</feature>
<dbReference type="OrthoDB" id="8781865at2"/>
<evidence type="ECO:0000259" key="2">
    <source>
        <dbReference type="Pfam" id="PF13340"/>
    </source>
</evidence>
<dbReference type="GO" id="GO:0006313">
    <property type="term" value="P:DNA transposition"/>
    <property type="evidence" value="ECO:0007669"/>
    <property type="project" value="InterPro"/>
</dbReference>
<gene>
    <name evidence="3" type="ORF">DLM46_20380</name>
</gene>
<dbReference type="GO" id="GO:0004803">
    <property type="term" value="F:transposase activity"/>
    <property type="evidence" value="ECO:0007669"/>
    <property type="project" value="InterPro"/>
</dbReference>
<dbReference type="Pfam" id="PF01609">
    <property type="entry name" value="DDE_Tnp_1"/>
    <property type="match status" value="1"/>
</dbReference>
<reference evidence="4" key="1">
    <citation type="submission" date="2018-05" db="EMBL/GenBank/DDBJ databases">
        <authorList>
            <person name="Feng T."/>
        </authorList>
    </citation>
    <scope>NUCLEOTIDE SEQUENCE [LARGE SCALE GENOMIC DNA]</scope>
    <source>
        <strain evidence="4">S27</strain>
    </source>
</reference>
<dbReference type="EMBL" id="QHKS01000012">
    <property type="protein sequence ID" value="RDK01149.1"/>
    <property type="molecule type" value="Genomic_DNA"/>
</dbReference>
<dbReference type="Pfam" id="PF13340">
    <property type="entry name" value="DUF4096"/>
    <property type="match status" value="1"/>
</dbReference>